<reference evidence="2" key="1">
    <citation type="submission" date="2016-04" db="EMBL/GenBank/DDBJ databases">
        <authorList>
            <person name="Nguyen H.D."/>
            <person name="Samba Siva P."/>
            <person name="Cullis J."/>
            <person name="Levesque C.A."/>
            <person name="Hambleton S."/>
        </authorList>
    </citation>
    <scope>NUCLEOTIDE SEQUENCE</scope>
    <source>
        <strain evidence="2">DAOMC 236426</strain>
    </source>
</reference>
<feature type="compositionally biased region" description="Gly residues" evidence="1">
    <location>
        <begin position="765"/>
        <end position="785"/>
    </location>
</feature>
<protein>
    <recommendedName>
        <fullName evidence="4">CUE domain-containing protein</fullName>
    </recommendedName>
</protein>
<feature type="compositionally biased region" description="Low complexity" evidence="1">
    <location>
        <begin position="631"/>
        <end position="646"/>
    </location>
</feature>
<gene>
    <name evidence="2" type="ORF">A4X06_0g5912</name>
</gene>
<organism evidence="2 3">
    <name type="scientific">Tilletia controversa</name>
    <name type="common">dwarf bunt fungus</name>
    <dbReference type="NCBI Taxonomy" id="13291"/>
    <lineage>
        <taxon>Eukaryota</taxon>
        <taxon>Fungi</taxon>
        <taxon>Dikarya</taxon>
        <taxon>Basidiomycota</taxon>
        <taxon>Ustilaginomycotina</taxon>
        <taxon>Exobasidiomycetes</taxon>
        <taxon>Tilletiales</taxon>
        <taxon>Tilletiaceae</taxon>
        <taxon>Tilletia</taxon>
    </lineage>
</organism>
<keyword evidence="3" id="KW-1185">Reference proteome</keyword>
<feature type="region of interest" description="Disordered" evidence="1">
    <location>
        <begin position="709"/>
        <end position="847"/>
    </location>
</feature>
<evidence type="ECO:0008006" key="4">
    <source>
        <dbReference type="Google" id="ProtNLM"/>
    </source>
</evidence>
<name>A0A8X7MQN2_9BASI</name>
<evidence type="ECO:0000256" key="1">
    <source>
        <dbReference type="SAM" id="MobiDB-lite"/>
    </source>
</evidence>
<reference evidence="2" key="2">
    <citation type="journal article" date="2019" name="IMA Fungus">
        <title>Genome sequencing and comparison of five Tilletia species to identify candidate genes for the detection of regulated species infecting wheat.</title>
        <authorList>
            <person name="Nguyen H.D.T."/>
            <person name="Sultana T."/>
            <person name="Kesanakurti P."/>
            <person name="Hambleton S."/>
        </authorList>
    </citation>
    <scope>NUCLEOTIDE SEQUENCE</scope>
    <source>
        <strain evidence="2">DAOMC 236426</strain>
    </source>
</reference>
<dbReference type="EMBL" id="LWDE02000784">
    <property type="protein sequence ID" value="KAE8244908.1"/>
    <property type="molecule type" value="Genomic_DNA"/>
</dbReference>
<feature type="compositionally biased region" description="Acidic residues" evidence="1">
    <location>
        <begin position="541"/>
        <end position="555"/>
    </location>
</feature>
<comment type="caution">
    <text evidence="2">The sequence shown here is derived from an EMBL/GenBank/DDBJ whole genome shotgun (WGS) entry which is preliminary data.</text>
</comment>
<feature type="region of interest" description="Disordered" evidence="1">
    <location>
        <begin position="346"/>
        <end position="371"/>
    </location>
</feature>
<dbReference type="AlphaFoldDB" id="A0A8X7MQN2"/>
<sequence>MTRSTNDSSHAGAAMSSCTDVLTRLSHLDPSTLAQILLQHGQAIGTAVRLTLTNLAHAELCRSSISSPPASNDSGLEEEEVGAARMLGALAVVLSRALGRGDPSLARTLLPGTPSLIDLAVSIGTLHQTSQKGIAAKLRAALRSLIDPHLAAEILQAVHVSLQSAVLQPFQTQQQRSDGAVVLVEIQRRTRLLALLLRALPVVPASSRSDEPYTAALRELARDLGTLHDVILPALSFSATGALAGAAHEAAQTHVRDAALALVLLCPPTSGHSAVADLVAHLGSAAAASAKSGHSTNIVDVLRARFLTNSEVAWDELMVALKKNASSSSVSDLATPEDLILALQQRTKKRSHVAPSGAKGKQRAMTTTRGSAPAVSVSIPVDPEILATVRSVLPHLDTPSLARRLQRPKYAAAKTAEQVIDLLLESNSDVEVDEEQEMEDGEEEEGDAPDLQPYEPPASIVRTRRANIFDDDPLDVSKFRYKADIPSLDTSTSTTATAGRGLHSIPSDLKASVLARVAAQEREEEEEEWDLDGGRIREAGFEEELEPVAQEDDEAYTARNGGGMDWVGRRGMTTSLAQTGGGSGRSTAAVPSAREWRRKIEDESEEEDADVNSAGGPSTAGAVPPASGRNTTATETSTSSASSAGERAAERVLTQYYSQHGAGLFARDPALRKGNHALAGVRRRLFADLERESGKVWDHGLVESWGTMFERNPRKDKLLARSTDLLGPNPNRPRPAPVTAGGQDDGDGEDADGARRFGPDRGRGGRVLRGGGGSRGRGGAGGGSGDASSGGPPPSNSGSGSGAGRGQHSGSNRGARQKEKRGSSARFRGGRGEGMARSGAFPAGVGE</sequence>
<feature type="compositionally biased region" description="Basic and acidic residues" evidence="1">
    <location>
        <begin position="752"/>
        <end position="763"/>
    </location>
</feature>
<evidence type="ECO:0000313" key="2">
    <source>
        <dbReference type="EMBL" id="KAE8244908.1"/>
    </source>
</evidence>
<dbReference type="PROSITE" id="PS51257">
    <property type="entry name" value="PROKAR_LIPOPROTEIN"/>
    <property type="match status" value="1"/>
</dbReference>
<accession>A0A8X7MQN2</accession>
<proteinExistence type="predicted"/>
<feature type="region of interest" description="Disordered" evidence="1">
    <location>
        <begin position="426"/>
        <end position="456"/>
    </location>
</feature>
<evidence type="ECO:0000313" key="3">
    <source>
        <dbReference type="Proteomes" id="UP000077684"/>
    </source>
</evidence>
<feature type="region of interest" description="Disordered" evidence="1">
    <location>
        <begin position="541"/>
        <end position="647"/>
    </location>
</feature>
<dbReference type="Proteomes" id="UP000077684">
    <property type="component" value="Unassembled WGS sequence"/>
</dbReference>
<feature type="compositionally biased region" description="Acidic residues" evidence="1">
    <location>
        <begin position="428"/>
        <end position="448"/>
    </location>
</feature>